<accession>A0A6A6HAE8</accession>
<evidence type="ECO:0000256" key="1">
    <source>
        <dbReference type="ARBA" id="ARBA00022801"/>
    </source>
</evidence>
<dbReference type="Pfam" id="PF03959">
    <property type="entry name" value="FSH1"/>
    <property type="match status" value="1"/>
</dbReference>
<dbReference type="EMBL" id="ML991794">
    <property type="protein sequence ID" value="KAF2235065.1"/>
    <property type="molecule type" value="Genomic_DNA"/>
</dbReference>
<dbReference type="OrthoDB" id="2094269at2759"/>
<protein>
    <recommendedName>
        <fullName evidence="2">Serine hydrolase domain-containing protein</fullName>
    </recommendedName>
</protein>
<dbReference type="PANTHER" id="PTHR48070:SF4">
    <property type="entry name" value="ESTERASE ALNB"/>
    <property type="match status" value="1"/>
</dbReference>
<dbReference type="InterPro" id="IPR050593">
    <property type="entry name" value="LovG"/>
</dbReference>
<name>A0A6A6HAE8_VIRVR</name>
<feature type="domain" description="Serine hydrolase" evidence="2">
    <location>
        <begin position="9"/>
        <end position="196"/>
    </location>
</feature>
<dbReference type="SUPFAM" id="SSF53474">
    <property type="entry name" value="alpha/beta-Hydrolases"/>
    <property type="match status" value="1"/>
</dbReference>
<proteinExistence type="predicted"/>
<evidence type="ECO:0000259" key="2">
    <source>
        <dbReference type="Pfam" id="PF03959"/>
    </source>
</evidence>
<dbReference type="GO" id="GO:0019748">
    <property type="term" value="P:secondary metabolic process"/>
    <property type="evidence" value="ECO:0007669"/>
    <property type="project" value="TreeGrafter"/>
</dbReference>
<dbReference type="AlphaFoldDB" id="A0A6A6HAE8"/>
<dbReference type="InterPro" id="IPR029058">
    <property type="entry name" value="AB_hydrolase_fold"/>
</dbReference>
<organism evidence="3 4">
    <name type="scientific">Viridothelium virens</name>
    <name type="common">Speckled blister lichen</name>
    <name type="synonym">Trypethelium virens</name>
    <dbReference type="NCBI Taxonomy" id="1048519"/>
    <lineage>
        <taxon>Eukaryota</taxon>
        <taxon>Fungi</taxon>
        <taxon>Dikarya</taxon>
        <taxon>Ascomycota</taxon>
        <taxon>Pezizomycotina</taxon>
        <taxon>Dothideomycetes</taxon>
        <taxon>Dothideomycetes incertae sedis</taxon>
        <taxon>Trypetheliales</taxon>
        <taxon>Trypetheliaceae</taxon>
        <taxon>Viridothelium</taxon>
    </lineage>
</organism>
<dbReference type="PANTHER" id="PTHR48070">
    <property type="entry name" value="ESTERASE OVCA2"/>
    <property type="match status" value="1"/>
</dbReference>
<dbReference type="Proteomes" id="UP000800092">
    <property type="component" value="Unassembled WGS sequence"/>
</dbReference>
<dbReference type="GO" id="GO:0005737">
    <property type="term" value="C:cytoplasm"/>
    <property type="evidence" value="ECO:0007669"/>
    <property type="project" value="TreeGrafter"/>
</dbReference>
<keyword evidence="1" id="KW-0378">Hydrolase</keyword>
<reference evidence="3" key="1">
    <citation type="journal article" date="2020" name="Stud. Mycol.">
        <title>101 Dothideomycetes genomes: a test case for predicting lifestyles and emergence of pathogens.</title>
        <authorList>
            <person name="Haridas S."/>
            <person name="Albert R."/>
            <person name="Binder M."/>
            <person name="Bloem J."/>
            <person name="Labutti K."/>
            <person name="Salamov A."/>
            <person name="Andreopoulos B."/>
            <person name="Baker S."/>
            <person name="Barry K."/>
            <person name="Bills G."/>
            <person name="Bluhm B."/>
            <person name="Cannon C."/>
            <person name="Castanera R."/>
            <person name="Culley D."/>
            <person name="Daum C."/>
            <person name="Ezra D."/>
            <person name="Gonzalez J."/>
            <person name="Henrissat B."/>
            <person name="Kuo A."/>
            <person name="Liang C."/>
            <person name="Lipzen A."/>
            <person name="Lutzoni F."/>
            <person name="Magnuson J."/>
            <person name="Mondo S."/>
            <person name="Nolan M."/>
            <person name="Ohm R."/>
            <person name="Pangilinan J."/>
            <person name="Park H.-J."/>
            <person name="Ramirez L."/>
            <person name="Alfaro M."/>
            <person name="Sun H."/>
            <person name="Tritt A."/>
            <person name="Yoshinaga Y."/>
            <person name="Zwiers L.-H."/>
            <person name="Turgeon B."/>
            <person name="Goodwin S."/>
            <person name="Spatafora J."/>
            <person name="Crous P."/>
            <person name="Grigoriev I."/>
        </authorList>
    </citation>
    <scope>NUCLEOTIDE SEQUENCE</scope>
    <source>
        <strain evidence="3">Tuck. ex Michener</strain>
    </source>
</reference>
<dbReference type="InterPro" id="IPR005645">
    <property type="entry name" value="FSH-like_dom"/>
</dbReference>
<sequence>MAPGPPPMQILRHQLQPLSLALKKEIGSEMVYAHGELETTASPGIGEVYEAPYYSFFSWSDPPSPDDLASVSSAYQLLYDLIEEEGPFDGILGFSQGATLAAAFLLHHAKKNPLDLPFVHFKYAIFIAGGAPRRSNTEDLLPGYDKIVRIPTVHIVGKQDEAYPDALDLYQLCHAETATLLTYDVGHIIPRAPNIVAEMAKAICQLHHRAVFA</sequence>
<evidence type="ECO:0000313" key="4">
    <source>
        <dbReference type="Proteomes" id="UP000800092"/>
    </source>
</evidence>
<evidence type="ECO:0000313" key="3">
    <source>
        <dbReference type="EMBL" id="KAF2235065.1"/>
    </source>
</evidence>
<dbReference type="GO" id="GO:0005634">
    <property type="term" value="C:nucleus"/>
    <property type="evidence" value="ECO:0007669"/>
    <property type="project" value="TreeGrafter"/>
</dbReference>
<dbReference type="GO" id="GO:0016787">
    <property type="term" value="F:hydrolase activity"/>
    <property type="evidence" value="ECO:0007669"/>
    <property type="project" value="UniProtKB-KW"/>
</dbReference>
<keyword evidence="4" id="KW-1185">Reference proteome</keyword>
<dbReference type="Gene3D" id="3.40.50.1820">
    <property type="entry name" value="alpha/beta hydrolase"/>
    <property type="match status" value="1"/>
</dbReference>
<gene>
    <name evidence="3" type="ORF">EV356DRAFT_532342</name>
</gene>